<dbReference type="OrthoDB" id="3202396at2759"/>
<dbReference type="EMBL" id="SRPS01000034">
    <property type="protein sequence ID" value="KAG5974023.1"/>
    <property type="molecule type" value="Genomic_DNA"/>
</dbReference>
<evidence type="ECO:0008006" key="4">
    <source>
        <dbReference type="Google" id="ProtNLM"/>
    </source>
</evidence>
<organism evidence="2 3">
    <name type="scientific">Claviceps arundinis</name>
    <dbReference type="NCBI Taxonomy" id="1623583"/>
    <lineage>
        <taxon>Eukaryota</taxon>
        <taxon>Fungi</taxon>
        <taxon>Dikarya</taxon>
        <taxon>Ascomycota</taxon>
        <taxon>Pezizomycotina</taxon>
        <taxon>Sordariomycetes</taxon>
        <taxon>Hypocreomycetidae</taxon>
        <taxon>Hypocreales</taxon>
        <taxon>Clavicipitaceae</taxon>
        <taxon>Claviceps</taxon>
    </lineage>
</organism>
<evidence type="ECO:0000313" key="2">
    <source>
        <dbReference type="EMBL" id="KAG5974023.1"/>
    </source>
</evidence>
<dbReference type="Proteomes" id="UP000784919">
    <property type="component" value="Unassembled WGS sequence"/>
</dbReference>
<name>A0A9P7MXR3_9HYPO</name>
<evidence type="ECO:0000256" key="1">
    <source>
        <dbReference type="SAM" id="MobiDB-lite"/>
    </source>
</evidence>
<sequence>MAGDFSPMLAPVEEPQLGPPRNIGLLFIKSLLAQRHKYFLTAAVQLAISTLFPGRYAVVPIATLTLTVLTTHLIDRLTPSQNPPPAHMLSVVPGRATALLPHADDTWGTTPSGHPLVVFNLGVQFNHPRGQMCPHAKELAERFALMSRDLLSRREELGLLSVTNWTGLDLQPASGAGPDTLLMSYYFRDVESIHRFAHEEMHREAWDWYNSVKPHHIGIFHETFVVPAHGHESIYVNCRPFMLGASLVKVDGEKTTEGKKDGGKDHEASKSRDDGAARWRNLLVSADHVALNRQWQRLNRDANGVPRERTV</sequence>
<gene>
    <name evidence="2" type="ORF">E4U56_005007</name>
</gene>
<feature type="region of interest" description="Disordered" evidence="1">
    <location>
        <begin position="254"/>
        <end position="274"/>
    </location>
</feature>
<dbReference type="Pfam" id="PF13826">
    <property type="entry name" value="Monooxy_af470-like"/>
    <property type="match status" value="1"/>
</dbReference>
<evidence type="ECO:0000313" key="3">
    <source>
        <dbReference type="Proteomes" id="UP000784919"/>
    </source>
</evidence>
<comment type="caution">
    <text evidence="2">The sequence shown here is derived from an EMBL/GenBank/DDBJ whole genome shotgun (WGS) entry which is preliminary data.</text>
</comment>
<proteinExistence type="predicted"/>
<protein>
    <recommendedName>
        <fullName evidence="4">Monooxygenase</fullName>
    </recommendedName>
</protein>
<accession>A0A9P7MXR3</accession>
<reference evidence="2" key="1">
    <citation type="journal article" date="2020" name="bioRxiv">
        <title>Whole genome comparisons of ergot fungi reveals the divergence and evolution of species within the genus Claviceps are the result of varying mechanisms driving genome evolution and host range expansion.</title>
        <authorList>
            <person name="Wyka S.A."/>
            <person name="Mondo S.J."/>
            <person name="Liu M."/>
            <person name="Dettman J."/>
            <person name="Nalam V."/>
            <person name="Broders K.D."/>
        </authorList>
    </citation>
    <scope>NUCLEOTIDE SEQUENCE</scope>
    <source>
        <strain evidence="2">CCC 1102</strain>
    </source>
</reference>
<dbReference type="AlphaFoldDB" id="A0A9P7MXR3"/>
<dbReference type="InterPro" id="IPR025444">
    <property type="entry name" value="Monooxy_af470"/>
</dbReference>